<comment type="subcellular location">
    <subcellularLocation>
        <location evidence="1">Secreted</location>
    </subcellularLocation>
</comment>
<dbReference type="InterPro" id="IPR018511">
    <property type="entry name" value="Hemolysin-typ_Ca-bd_CS"/>
</dbReference>
<proteinExistence type="predicted"/>
<reference evidence="3 4" key="1">
    <citation type="submission" date="2019-01" db="EMBL/GenBank/DDBJ databases">
        <authorList>
            <person name="Chen W.-M."/>
        </authorList>
    </citation>
    <scope>NUCLEOTIDE SEQUENCE [LARGE SCALE GENOMIC DNA]</scope>
    <source>
        <strain evidence="3 4">FSY-9</strain>
    </source>
</reference>
<keyword evidence="4" id="KW-1185">Reference proteome</keyword>
<dbReference type="InterPro" id="IPR011049">
    <property type="entry name" value="Serralysin-like_metalloprot_C"/>
</dbReference>
<dbReference type="PANTHER" id="PTHR38340">
    <property type="entry name" value="S-LAYER PROTEIN"/>
    <property type="match status" value="1"/>
</dbReference>
<organism evidence="3 4">
    <name type="scientific">Novosphingobium umbonatum</name>
    <dbReference type="NCBI Taxonomy" id="1908524"/>
    <lineage>
        <taxon>Bacteria</taxon>
        <taxon>Pseudomonadati</taxon>
        <taxon>Pseudomonadota</taxon>
        <taxon>Alphaproteobacteria</taxon>
        <taxon>Sphingomonadales</taxon>
        <taxon>Sphingomonadaceae</taxon>
        <taxon>Novosphingobium</taxon>
    </lineage>
</organism>
<dbReference type="SUPFAM" id="SSF51120">
    <property type="entry name" value="beta-Roll"/>
    <property type="match status" value="1"/>
</dbReference>
<name>A0A437NBA3_9SPHN</name>
<accession>A0A437NBA3</accession>
<evidence type="ECO:0000256" key="2">
    <source>
        <dbReference type="ARBA" id="ARBA00022525"/>
    </source>
</evidence>
<dbReference type="PROSITE" id="PS00330">
    <property type="entry name" value="HEMOLYSIN_CALCIUM"/>
    <property type="match status" value="3"/>
</dbReference>
<dbReference type="InterPro" id="IPR050557">
    <property type="entry name" value="RTX_toxin/Mannuronan_C5-epim"/>
</dbReference>
<dbReference type="Proteomes" id="UP000282837">
    <property type="component" value="Unassembled WGS sequence"/>
</dbReference>
<gene>
    <name evidence="3" type="ORF">EOE18_04140</name>
</gene>
<dbReference type="PRINTS" id="PR00313">
    <property type="entry name" value="CABNDNGRPT"/>
</dbReference>
<comment type="caution">
    <text evidence="3">The sequence shown here is derived from an EMBL/GenBank/DDBJ whole genome shotgun (WGS) entry which is preliminary data.</text>
</comment>
<evidence type="ECO:0008006" key="5">
    <source>
        <dbReference type="Google" id="ProtNLM"/>
    </source>
</evidence>
<dbReference type="EMBL" id="SACO01000002">
    <property type="protein sequence ID" value="RVU07229.1"/>
    <property type="molecule type" value="Genomic_DNA"/>
</dbReference>
<dbReference type="GO" id="GO:0005576">
    <property type="term" value="C:extracellular region"/>
    <property type="evidence" value="ECO:0007669"/>
    <property type="project" value="UniProtKB-SubCell"/>
</dbReference>
<sequence>MNILRGLDGNDALRGEGGNDVLYGGSGADALYGGDGADRLIGGAGADTLTGDTGPDTYVLNVLDGTSDRIYGFETGVDTLAFDLDVFTSLALGDDGKIAASQITFGATSTNAEQYLIYNQTTGSLFYDADANGAGAAVLLATFNTKPTLSVGDFVMM</sequence>
<keyword evidence="2" id="KW-0964">Secreted</keyword>
<protein>
    <recommendedName>
        <fullName evidence="5">Calcium-binding protein</fullName>
    </recommendedName>
</protein>
<dbReference type="OrthoDB" id="5380561at2"/>
<dbReference type="Pfam" id="PF00353">
    <property type="entry name" value="HemolysinCabind"/>
    <property type="match status" value="1"/>
</dbReference>
<dbReference type="PANTHER" id="PTHR38340:SF1">
    <property type="entry name" value="S-LAYER PROTEIN"/>
    <property type="match status" value="1"/>
</dbReference>
<dbReference type="AlphaFoldDB" id="A0A437NBA3"/>
<dbReference type="GO" id="GO:0005509">
    <property type="term" value="F:calcium ion binding"/>
    <property type="evidence" value="ECO:0007669"/>
    <property type="project" value="InterPro"/>
</dbReference>
<dbReference type="InterPro" id="IPR001343">
    <property type="entry name" value="Hemolysn_Ca-bd"/>
</dbReference>
<evidence type="ECO:0000313" key="3">
    <source>
        <dbReference type="EMBL" id="RVU07229.1"/>
    </source>
</evidence>
<evidence type="ECO:0000313" key="4">
    <source>
        <dbReference type="Proteomes" id="UP000282837"/>
    </source>
</evidence>
<evidence type="ECO:0000256" key="1">
    <source>
        <dbReference type="ARBA" id="ARBA00004613"/>
    </source>
</evidence>
<dbReference type="Gene3D" id="2.150.10.10">
    <property type="entry name" value="Serralysin-like metalloprotease, C-terminal"/>
    <property type="match status" value="1"/>
</dbReference>